<dbReference type="EMBL" id="QGKV02001507">
    <property type="protein sequence ID" value="KAF3528482.1"/>
    <property type="molecule type" value="Genomic_DNA"/>
</dbReference>
<evidence type="ECO:0000313" key="3">
    <source>
        <dbReference type="Proteomes" id="UP000266723"/>
    </source>
</evidence>
<evidence type="ECO:0000313" key="2">
    <source>
        <dbReference type="EMBL" id="KAF3528482.1"/>
    </source>
</evidence>
<feature type="region of interest" description="Disordered" evidence="1">
    <location>
        <begin position="398"/>
        <end position="425"/>
    </location>
</feature>
<evidence type="ECO:0000256" key="1">
    <source>
        <dbReference type="SAM" id="MobiDB-lite"/>
    </source>
</evidence>
<name>A0ABQ7B801_BRACR</name>
<proteinExistence type="predicted"/>
<protein>
    <submittedName>
        <fullName evidence="2">Uncharacterized protein</fullName>
    </submittedName>
</protein>
<organism evidence="2 3">
    <name type="scientific">Brassica cretica</name>
    <name type="common">Mustard</name>
    <dbReference type="NCBI Taxonomy" id="69181"/>
    <lineage>
        <taxon>Eukaryota</taxon>
        <taxon>Viridiplantae</taxon>
        <taxon>Streptophyta</taxon>
        <taxon>Embryophyta</taxon>
        <taxon>Tracheophyta</taxon>
        <taxon>Spermatophyta</taxon>
        <taxon>Magnoliopsida</taxon>
        <taxon>eudicotyledons</taxon>
        <taxon>Gunneridae</taxon>
        <taxon>Pentapetalae</taxon>
        <taxon>rosids</taxon>
        <taxon>malvids</taxon>
        <taxon>Brassicales</taxon>
        <taxon>Brassicaceae</taxon>
        <taxon>Brassiceae</taxon>
        <taxon>Brassica</taxon>
    </lineage>
</organism>
<dbReference type="Proteomes" id="UP000266723">
    <property type="component" value="Unassembled WGS sequence"/>
</dbReference>
<gene>
    <name evidence="2" type="ORF">DY000_02042156</name>
</gene>
<sequence>MSVDRFYGLSVDRCYGISVDRHFLRQALSICHQHLFKKQKVATTASRSVCELYLRGIVVEFDTREAVREYLRSITGLDDERYSERPTGTTNSCRNLVTGHAQGSKSCKERLFQDKRVVDMFRVSRPEVSRSVNKYKAHHKEFVRGVLHKNGEMKQSKKLLEDIAGIAGNCLTVCPSQEGKSRLHLWIRTCGLLDIWSHHKGILRRCPQESPLANGQILIYGQVLIRLLAGSMTNRCVQVVDGDAHVSIKISQAAREESQGVSWIRWYEAQFIQLVVGSKSVSGGSVIAKAYHGLDGCVESLSSSDDWMAGPVQSSSGCCTIFKEFDSRLSAHRWNRKAKEKINLQRDVQVSTQALEQVRDFDSKGLLLISSRGVTRYEIGNGIVTYLSSGVMSMFKEDHEGTSSLAQGGAERGEKKKEKIKRCRR</sequence>
<keyword evidence="3" id="KW-1185">Reference proteome</keyword>
<accession>A0ABQ7B801</accession>
<comment type="caution">
    <text evidence="2">The sequence shown here is derived from an EMBL/GenBank/DDBJ whole genome shotgun (WGS) entry which is preliminary data.</text>
</comment>
<reference evidence="2 3" key="1">
    <citation type="journal article" date="2020" name="BMC Genomics">
        <title>Intraspecific diversification of the crop wild relative Brassica cretica Lam. using demographic model selection.</title>
        <authorList>
            <person name="Kioukis A."/>
            <person name="Michalopoulou V.A."/>
            <person name="Briers L."/>
            <person name="Pirintsos S."/>
            <person name="Studholme D.J."/>
            <person name="Pavlidis P."/>
            <person name="Sarris P.F."/>
        </authorList>
    </citation>
    <scope>NUCLEOTIDE SEQUENCE [LARGE SCALE GENOMIC DNA]</scope>
    <source>
        <strain evidence="3">cv. PFS-1207/04</strain>
    </source>
</reference>